<dbReference type="RefSeq" id="WP_213165748.1">
    <property type="nucleotide sequence ID" value="NZ_CP058559.1"/>
</dbReference>
<dbReference type="KEGG" id="acae:HYG86_11730"/>
<dbReference type="Proteomes" id="UP000516160">
    <property type="component" value="Chromosome"/>
</dbReference>
<dbReference type="InterPro" id="IPR012675">
    <property type="entry name" value="Beta-grasp_dom_sf"/>
</dbReference>
<dbReference type="AlphaFoldDB" id="A0A7G9W9M4"/>
<accession>A0A7G9W9M4</accession>
<evidence type="ECO:0000313" key="2">
    <source>
        <dbReference type="Proteomes" id="UP000516160"/>
    </source>
</evidence>
<dbReference type="InterPro" id="IPR016155">
    <property type="entry name" value="Mopterin_synth/thiamin_S_b"/>
</dbReference>
<evidence type="ECO:0000313" key="1">
    <source>
        <dbReference type="EMBL" id="QNO15386.1"/>
    </source>
</evidence>
<dbReference type="CDD" id="cd00754">
    <property type="entry name" value="Ubl_MoaD"/>
    <property type="match status" value="1"/>
</dbReference>
<dbReference type="Pfam" id="PF02597">
    <property type="entry name" value="ThiS"/>
    <property type="match status" value="1"/>
</dbReference>
<sequence length="74" mass="8298">MQIKVKLFATFRINRHKEMVLDLKQGTTPKEVIESLDIPVKEVAIIMINGRHQKLDTILQDSDTLALFPPVGGG</sequence>
<keyword evidence="2" id="KW-1185">Reference proteome</keyword>
<gene>
    <name evidence="1" type="ORF">HYG86_11730</name>
</gene>
<protein>
    <submittedName>
        <fullName evidence="1">MoaD/ThiS family protein</fullName>
    </submittedName>
</protein>
<dbReference type="SUPFAM" id="SSF54285">
    <property type="entry name" value="MoaD/ThiS"/>
    <property type="match status" value="1"/>
</dbReference>
<proteinExistence type="predicted"/>
<name>A0A7G9W9M4_ALKCA</name>
<dbReference type="EMBL" id="CP058559">
    <property type="protein sequence ID" value="QNO15386.1"/>
    <property type="molecule type" value="Genomic_DNA"/>
</dbReference>
<reference evidence="1 2" key="1">
    <citation type="submission" date="2020-07" db="EMBL/GenBank/DDBJ databases">
        <title>Alkalicella. sp. LB2 genome.</title>
        <authorList>
            <person name="Postec A."/>
            <person name="Quemeneur M."/>
        </authorList>
    </citation>
    <scope>NUCLEOTIDE SEQUENCE [LARGE SCALE GENOMIC DNA]</scope>
    <source>
        <strain evidence="1 2">LB2</strain>
    </source>
</reference>
<dbReference type="InterPro" id="IPR003749">
    <property type="entry name" value="ThiS/MoaD-like"/>
</dbReference>
<organism evidence="1 2">
    <name type="scientific">Alkalicella caledoniensis</name>
    <dbReference type="NCBI Taxonomy" id="2731377"/>
    <lineage>
        <taxon>Bacteria</taxon>
        <taxon>Bacillati</taxon>
        <taxon>Bacillota</taxon>
        <taxon>Clostridia</taxon>
        <taxon>Eubacteriales</taxon>
        <taxon>Proteinivoracaceae</taxon>
        <taxon>Alkalicella</taxon>
    </lineage>
</organism>
<dbReference type="Gene3D" id="3.10.20.30">
    <property type="match status" value="1"/>
</dbReference>